<dbReference type="KEGG" id="cpra:CPter91_3623"/>
<dbReference type="EMBL" id="CP013234">
    <property type="protein sequence ID" value="AMP05944.1"/>
    <property type="molecule type" value="Genomic_DNA"/>
</dbReference>
<evidence type="ECO:0000313" key="2">
    <source>
        <dbReference type="Proteomes" id="UP000074561"/>
    </source>
</evidence>
<sequence>MRNSLENRIFARIENSVGNDRPAAEAVRDASTRLLAPDGKPAEAEEAACGDTAVMAASVDAESISHPMPAGARAGSSQFPMTGAGLANIRNEL</sequence>
<reference evidence="1 2" key="1">
    <citation type="submission" date="2015-11" db="EMBL/GenBank/DDBJ databases">
        <title>Exploring the genomic traits of fungus-feeding bacterial genus Collimonas.</title>
        <authorList>
            <person name="Song C."/>
            <person name="Schmidt R."/>
            <person name="de Jager V."/>
            <person name="Krzyzanowska D."/>
            <person name="Jongedijk E."/>
            <person name="Cankar K."/>
            <person name="Beekwilder J."/>
            <person name="van Veen A."/>
            <person name="de Boer W."/>
            <person name="van Veen J.A."/>
            <person name="Garbeva P."/>
        </authorList>
    </citation>
    <scope>NUCLEOTIDE SEQUENCE [LARGE SCALE GENOMIC DNA]</scope>
    <source>
        <strain evidence="1 2">Ter91</strain>
    </source>
</reference>
<name>A0A127Q7E0_9BURK</name>
<dbReference type="PATRIC" id="fig|279113.9.peg.3593"/>
<gene>
    <name evidence="1" type="ORF">CPter91_3623</name>
</gene>
<organism evidence="1 2">
    <name type="scientific">Collimonas pratensis</name>
    <dbReference type="NCBI Taxonomy" id="279113"/>
    <lineage>
        <taxon>Bacteria</taxon>
        <taxon>Pseudomonadati</taxon>
        <taxon>Pseudomonadota</taxon>
        <taxon>Betaproteobacteria</taxon>
        <taxon>Burkholderiales</taxon>
        <taxon>Oxalobacteraceae</taxon>
        <taxon>Collimonas</taxon>
    </lineage>
</organism>
<protein>
    <submittedName>
        <fullName evidence="1">Uncharacterized protein</fullName>
    </submittedName>
</protein>
<dbReference type="AlphaFoldDB" id="A0A127Q7E0"/>
<proteinExistence type="predicted"/>
<accession>A0A127Q7E0</accession>
<dbReference type="OrthoDB" id="9983797at2"/>
<dbReference type="Proteomes" id="UP000074561">
    <property type="component" value="Chromosome"/>
</dbReference>
<evidence type="ECO:0000313" key="1">
    <source>
        <dbReference type="EMBL" id="AMP05944.1"/>
    </source>
</evidence>
<dbReference type="RefSeq" id="WP_150119730.1">
    <property type="nucleotide sequence ID" value="NZ_CP013234.1"/>
</dbReference>